<dbReference type="InterPro" id="IPR051937">
    <property type="entry name" value="R3H_domain_containing"/>
</dbReference>
<feature type="compositionally biased region" description="Basic and acidic residues" evidence="1">
    <location>
        <begin position="763"/>
        <end position="773"/>
    </location>
</feature>
<evidence type="ECO:0000259" key="2">
    <source>
        <dbReference type="PROSITE" id="PS51673"/>
    </source>
</evidence>
<sequence>MEALITESNVRTRLDLNPETTYQRLLIHRCAAYYKLAPEAEPITRGISVLVTLESRLPPRRLSDLVPAEETAHPTFKIMRRSLHDRHRSKTSHSQPGSVAGEDRDRDGGDLSDVEPSEAGSAGGRSSASKKRMTIEEREAAYQEARSRIFMDFEEKEKAKERDTSASSSTLSLVSGSAGSASGGGSGSVGDIDDAGSTAPTESEWSGPISSRDVKDVRRGGGPSSNSPNSSRSLRTSNSSFTGRRSGTSSPAFSYPSLYEPAPPGPPYDAPTGGVPPHPGGYMAPYAMYPYPPPPGGAPGQPYLPPYPYYPPYGYPPPPPQQHPVHQTNSDPTTPSSGPHDPYAPPPPLTSHPSHPQNPYANAYMWAQPPPPPPPGHPQQHQQPHHPPQPLPQPQPQPHHPQPHNVDSQHMQGHPPHRQSPSHTAPPPPPSGPPQYQPYPYMTQGPYGPYPPMPPYYHPGATPPAPPAQPVHSHSQPTYPVDFPQLHQNGGIHNGNMNGDGGHYVDNNHNSRSHMQNHVGPSSGSGHNGNNGAKINPPAARTAWSYGPGITTGGIGYGGGSQVSGPYSNYGQNGTETVGPRLSGSMRRTSGNSVGSGSGGNRTPGDETASTTSSSTSSSTSLRTFRSTGSSKHPLPARPDWAAGLKPHPTLHNRNRDSNNSSRNSSGHQSPNRAAQQLPPIMLQATDFPPLSGPSGVPVEKRNVPMPGGVWTNAGGARAVLQQPAPPRQVDGMGHGNAHQHQQQHHNQSHHNANGVGSSTGTRLDEHGFDRPPPKSAELFNPNLSTNSNGSRRSGSSSSTSHTPEKGEKDRERARGDAVASAILLDRVAALKLQQEHAATSDRDGQGPRMSTPVDPSGEGGGAGQS</sequence>
<dbReference type="InterPro" id="IPR036867">
    <property type="entry name" value="R3H_dom_sf"/>
</dbReference>
<dbReference type="VEuPathDB" id="FungiDB:BD410DRAFT_127711"/>
<accession>A0A4Y7Q991</accession>
<gene>
    <name evidence="3" type="ORF">BD410DRAFT_127711</name>
</gene>
<dbReference type="Proteomes" id="UP000294933">
    <property type="component" value="Unassembled WGS sequence"/>
</dbReference>
<feature type="compositionally biased region" description="Pro residues" evidence="1">
    <location>
        <begin position="385"/>
        <end position="400"/>
    </location>
</feature>
<dbReference type="PANTHER" id="PTHR15672:SF8">
    <property type="entry name" value="PROTEIN ENCORE"/>
    <property type="match status" value="1"/>
</dbReference>
<feature type="domain" description="SUZ" evidence="2">
    <location>
        <begin position="56"/>
        <end position="154"/>
    </location>
</feature>
<dbReference type="Pfam" id="PF12752">
    <property type="entry name" value="SUZ"/>
    <property type="match status" value="1"/>
</dbReference>
<feature type="compositionally biased region" description="Low complexity" evidence="1">
    <location>
        <begin position="280"/>
        <end position="289"/>
    </location>
</feature>
<dbReference type="GO" id="GO:0003676">
    <property type="term" value="F:nucleic acid binding"/>
    <property type="evidence" value="ECO:0007669"/>
    <property type="project" value="InterPro"/>
</dbReference>
<dbReference type="InterPro" id="IPR024771">
    <property type="entry name" value="SUZ"/>
</dbReference>
<feature type="region of interest" description="Disordered" evidence="1">
    <location>
        <begin position="834"/>
        <end position="866"/>
    </location>
</feature>
<feature type="compositionally biased region" description="Low complexity" evidence="1">
    <location>
        <begin position="785"/>
        <end position="801"/>
    </location>
</feature>
<keyword evidence="4" id="KW-1185">Reference proteome</keyword>
<reference evidence="3 4" key="1">
    <citation type="submission" date="2018-06" db="EMBL/GenBank/DDBJ databases">
        <title>A transcriptomic atlas of mushroom development highlights an independent origin of complex multicellularity.</title>
        <authorList>
            <consortium name="DOE Joint Genome Institute"/>
            <person name="Krizsan K."/>
            <person name="Almasi E."/>
            <person name="Merenyi Z."/>
            <person name="Sahu N."/>
            <person name="Viragh M."/>
            <person name="Koszo T."/>
            <person name="Mondo S."/>
            <person name="Kiss B."/>
            <person name="Balint B."/>
            <person name="Kues U."/>
            <person name="Barry K."/>
            <person name="Hegedus J.C."/>
            <person name="Henrissat B."/>
            <person name="Johnson J."/>
            <person name="Lipzen A."/>
            <person name="Ohm R."/>
            <person name="Nagy I."/>
            <person name="Pangilinan J."/>
            <person name="Yan J."/>
            <person name="Xiong Y."/>
            <person name="Grigoriev I.V."/>
            <person name="Hibbett D.S."/>
            <person name="Nagy L.G."/>
        </authorList>
    </citation>
    <scope>NUCLEOTIDE SEQUENCE [LARGE SCALE GENOMIC DNA]</scope>
    <source>
        <strain evidence="3 4">SZMC22713</strain>
    </source>
</reference>
<dbReference type="Gene3D" id="3.30.1370.50">
    <property type="entry name" value="R3H-like domain"/>
    <property type="match status" value="1"/>
</dbReference>
<feature type="region of interest" description="Disordered" evidence="1">
    <location>
        <begin position="80"/>
        <end position="139"/>
    </location>
</feature>
<feature type="compositionally biased region" description="Low complexity" evidence="1">
    <location>
        <begin position="438"/>
        <end position="447"/>
    </location>
</feature>
<dbReference type="PANTHER" id="PTHR15672">
    <property type="entry name" value="CAMP-REGULATED PHOSPHOPROTEIN 21 RELATED R3H DOMAIN CONTAINING PROTEIN"/>
    <property type="match status" value="1"/>
</dbReference>
<feature type="region of interest" description="Disordered" evidence="1">
    <location>
        <begin position="513"/>
        <end position="540"/>
    </location>
</feature>
<dbReference type="AlphaFoldDB" id="A0A4Y7Q991"/>
<feature type="compositionally biased region" description="Low complexity" evidence="1">
    <location>
        <begin position="224"/>
        <end position="260"/>
    </location>
</feature>
<dbReference type="OrthoDB" id="278430at2759"/>
<feature type="compositionally biased region" description="Pro residues" evidence="1">
    <location>
        <begin position="261"/>
        <end position="279"/>
    </location>
</feature>
<protein>
    <recommendedName>
        <fullName evidence="2">SUZ domain-containing protein</fullName>
    </recommendedName>
</protein>
<evidence type="ECO:0000313" key="3">
    <source>
        <dbReference type="EMBL" id="TDL23916.1"/>
    </source>
</evidence>
<dbReference type="PROSITE" id="PS51673">
    <property type="entry name" value="SUZ"/>
    <property type="match status" value="1"/>
</dbReference>
<name>A0A4Y7Q991_9AGAM</name>
<organism evidence="3 4">
    <name type="scientific">Rickenella mellea</name>
    <dbReference type="NCBI Taxonomy" id="50990"/>
    <lineage>
        <taxon>Eukaryota</taxon>
        <taxon>Fungi</taxon>
        <taxon>Dikarya</taxon>
        <taxon>Basidiomycota</taxon>
        <taxon>Agaricomycotina</taxon>
        <taxon>Agaricomycetes</taxon>
        <taxon>Hymenochaetales</taxon>
        <taxon>Rickenellaceae</taxon>
        <taxon>Rickenella</taxon>
    </lineage>
</organism>
<feature type="compositionally biased region" description="Basic and acidic residues" evidence="1">
    <location>
        <begin position="803"/>
        <end position="816"/>
    </location>
</feature>
<feature type="compositionally biased region" description="Pro residues" evidence="1">
    <location>
        <begin position="368"/>
        <end position="377"/>
    </location>
</feature>
<feature type="compositionally biased region" description="Pro residues" evidence="1">
    <location>
        <begin position="290"/>
        <end position="322"/>
    </location>
</feature>
<feature type="compositionally biased region" description="Pro residues" evidence="1">
    <location>
        <begin position="424"/>
        <end position="437"/>
    </location>
</feature>
<proteinExistence type="predicted"/>
<feature type="region of interest" description="Disordered" evidence="1">
    <location>
        <begin position="555"/>
        <end position="818"/>
    </location>
</feature>
<evidence type="ECO:0000256" key="1">
    <source>
        <dbReference type="SAM" id="MobiDB-lite"/>
    </source>
</evidence>
<dbReference type="SUPFAM" id="SSF82708">
    <property type="entry name" value="R3H domain"/>
    <property type="match status" value="1"/>
</dbReference>
<dbReference type="STRING" id="50990.A0A4Y7Q991"/>
<feature type="compositionally biased region" description="Low complexity" evidence="1">
    <location>
        <begin position="520"/>
        <end position="532"/>
    </location>
</feature>
<feature type="compositionally biased region" description="Polar residues" evidence="1">
    <location>
        <begin position="324"/>
        <end position="337"/>
    </location>
</feature>
<feature type="compositionally biased region" description="Pro residues" evidence="1">
    <location>
        <begin position="448"/>
        <end position="469"/>
    </location>
</feature>
<feature type="compositionally biased region" description="Low complexity" evidence="1">
    <location>
        <begin position="165"/>
        <end position="180"/>
    </location>
</feature>
<feature type="region of interest" description="Disordered" evidence="1">
    <location>
        <begin position="159"/>
        <end position="476"/>
    </location>
</feature>
<feature type="compositionally biased region" description="Basic residues" evidence="1">
    <location>
        <begin position="80"/>
        <end position="91"/>
    </location>
</feature>
<feature type="compositionally biased region" description="Low complexity" evidence="1">
    <location>
        <begin position="608"/>
        <end position="631"/>
    </location>
</feature>
<evidence type="ECO:0000313" key="4">
    <source>
        <dbReference type="Proteomes" id="UP000294933"/>
    </source>
</evidence>
<dbReference type="EMBL" id="ML170168">
    <property type="protein sequence ID" value="TDL23916.1"/>
    <property type="molecule type" value="Genomic_DNA"/>
</dbReference>